<dbReference type="STRING" id="1384459.GL4_1249"/>
<evidence type="ECO:0000313" key="2">
    <source>
        <dbReference type="Proteomes" id="UP000031643"/>
    </source>
</evidence>
<organism evidence="1 2">
    <name type="scientific">Methyloceanibacter caenitepidi</name>
    <dbReference type="NCBI Taxonomy" id="1384459"/>
    <lineage>
        <taxon>Bacteria</taxon>
        <taxon>Pseudomonadati</taxon>
        <taxon>Pseudomonadota</taxon>
        <taxon>Alphaproteobacteria</taxon>
        <taxon>Hyphomicrobiales</taxon>
        <taxon>Hyphomicrobiaceae</taxon>
        <taxon>Methyloceanibacter</taxon>
    </lineage>
</organism>
<dbReference type="KEGG" id="mcg:GL4_1249"/>
<dbReference type="AlphaFoldDB" id="A0A0A8K2G0"/>
<keyword evidence="2" id="KW-1185">Reference proteome</keyword>
<name>A0A0A8K2G0_9HYPH</name>
<sequence>MRAPGHPSVEDNANISISVDLIAVSRAKDRSGEGRYTSCAALAFWLIEHLIDYHIDGLVSFMARRRKPLRERVYWIIELAKIVPAAKFDRAGRAAAVAVGIVGLEEQQGGIVKAKIEAVRVTLPGITFLGAGTGWITIINPKFQLE</sequence>
<reference evidence="1 2" key="1">
    <citation type="submission" date="2014-09" db="EMBL/GenBank/DDBJ databases">
        <title>Genome sequencing of Methyloceanibacter caenitepidi Gela4.</title>
        <authorList>
            <person name="Takeuchi M."/>
            <person name="Susumu S."/>
            <person name="Kamagata Y."/>
            <person name="Oshima K."/>
            <person name="Hattori M."/>
            <person name="Iwasaki W."/>
        </authorList>
    </citation>
    <scope>NUCLEOTIDE SEQUENCE [LARGE SCALE GENOMIC DNA]</scope>
    <source>
        <strain evidence="1 2">Gela4</strain>
    </source>
</reference>
<protein>
    <submittedName>
        <fullName evidence="1">Uncharacterized protein</fullName>
    </submittedName>
</protein>
<gene>
    <name evidence="1" type="ORF">GL4_1249</name>
</gene>
<proteinExistence type="predicted"/>
<evidence type="ECO:0000313" key="1">
    <source>
        <dbReference type="EMBL" id="BAQ16707.1"/>
    </source>
</evidence>
<dbReference type="HOGENOM" id="CLU_1775253_0_0_5"/>
<accession>A0A0A8K2G0</accession>
<dbReference type="Proteomes" id="UP000031643">
    <property type="component" value="Chromosome"/>
</dbReference>
<dbReference type="EMBL" id="AP014648">
    <property type="protein sequence ID" value="BAQ16707.1"/>
    <property type="molecule type" value="Genomic_DNA"/>
</dbReference>